<feature type="domain" description="Peptidase S8/S53" evidence="6">
    <location>
        <begin position="98"/>
        <end position="299"/>
    </location>
</feature>
<dbReference type="RefSeq" id="WP_021875603.1">
    <property type="nucleotide sequence ID" value="NZ_CP018624.1"/>
</dbReference>
<organism evidence="7 8">
    <name type="scientific">Clostridium chauvoei</name>
    <dbReference type="NCBI Taxonomy" id="46867"/>
    <lineage>
        <taxon>Bacteria</taxon>
        <taxon>Bacillati</taxon>
        <taxon>Bacillota</taxon>
        <taxon>Clostridia</taxon>
        <taxon>Eubacteriales</taxon>
        <taxon>Clostridiaceae</taxon>
        <taxon>Clostridium</taxon>
    </lineage>
</organism>
<evidence type="ECO:0000313" key="7">
    <source>
        <dbReference type="EMBL" id="MBX7291892.1"/>
    </source>
</evidence>
<sequence length="573" mass="63469">MIDKEDFFYNPNYENFIVEYTGDFDNKIKDISYAYGKVIDRNFALVAVEKDRYEELIKDNDFIIYAAPRSLFALQALAPIEAGNFQGIIQNPYINLNGSGVLVGIIDTGIDYLNSEFIREDDTTRIEYIWDQNIKPNKPNNLVFGSEYSKDEINNAIKLSKEGKDPYSLVPTKDTNGHGTAMASIIGAKGNNIEVKGVMSNCTFAIVKLKENEVYKEILKSNGITNIPVYSDSNIIVAMMYLLKKAKELIKPIVMLIALGSNSSSHSGSSVVEQYIERISSDRGVVIVTGTGNQGSSELHASGKVSQKYLTSRVDFKISRVQSELDIDVWVRRPNLMSINIVAPSGEEIGNVPIDVGNKQNFKFVYENTLVSIQYISPDEISGDENIKIVFKDIKIGVWSFILKGEYIDDGRYDVWLPVKEFIPEGTKFLNSNPFTTLVIPSTTRAVISVGYYNQENISILSESGKGYTQDELIKPDLVAGGIGQAVIKPGGGVNYISGSCVAAAITAGACGLLLEWGIIYKNDISITNEKIRTYLISGCRKRQGDDYPNQNWGYGILDFEGVFKQIAAGKPQ</sequence>
<protein>
    <submittedName>
        <fullName evidence="7">S8 family peptidase</fullName>
    </submittedName>
</protein>
<evidence type="ECO:0000256" key="5">
    <source>
        <dbReference type="PROSITE-ProRule" id="PRU01240"/>
    </source>
</evidence>
<dbReference type="InterPro" id="IPR036852">
    <property type="entry name" value="Peptidase_S8/S53_dom_sf"/>
</dbReference>
<dbReference type="InterPro" id="IPR023827">
    <property type="entry name" value="Peptidase_S8_Asp-AS"/>
</dbReference>
<evidence type="ECO:0000256" key="4">
    <source>
        <dbReference type="ARBA" id="ARBA00022825"/>
    </source>
</evidence>
<dbReference type="PROSITE" id="PS00136">
    <property type="entry name" value="SUBTILASE_ASP"/>
    <property type="match status" value="1"/>
</dbReference>
<dbReference type="InterPro" id="IPR050131">
    <property type="entry name" value="Peptidase_S8_subtilisin-like"/>
</dbReference>
<dbReference type="EMBL" id="JAIFTX010000044">
    <property type="protein sequence ID" value="MBX7291892.1"/>
    <property type="molecule type" value="Genomic_DNA"/>
</dbReference>
<dbReference type="PANTHER" id="PTHR43806">
    <property type="entry name" value="PEPTIDASE S8"/>
    <property type="match status" value="1"/>
</dbReference>
<dbReference type="AlphaFoldDB" id="A0ABD4RKJ0"/>
<accession>A0ABD4RKJ0</accession>
<dbReference type="PANTHER" id="PTHR43806:SF11">
    <property type="entry name" value="CEREVISIN-RELATED"/>
    <property type="match status" value="1"/>
</dbReference>
<evidence type="ECO:0000259" key="6">
    <source>
        <dbReference type="Pfam" id="PF00082"/>
    </source>
</evidence>
<gene>
    <name evidence="7" type="ORF">K4H94_12950</name>
</gene>
<dbReference type="Proteomes" id="UP000775179">
    <property type="component" value="Unassembled WGS sequence"/>
</dbReference>
<keyword evidence="3" id="KW-0378">Hydrolase</keyword>
<dbReference type="InterPro" id="IPR000209">
    <property type="entry name" value="Peptidase_S8/S53_dom"/>
</dbReference>
<dbReference type="GeneID" id="66301615"/>
<dbReference type="GO" id="GO:0008236">
    <property type="term" value="F:serine-type peptidase activity"/>
    <property type="evidence" value="ECO:0007669"/>
    <property type="project" value="UniProtKB-KW"/>
</dbReference>
<dbReference type="PRINTS" id="PR00723">
    <property type="entry name" value="SUBTILISIN"/>
</dbReference>
<keyword evidence="2" id="KW-0645">Protease</keyword>
<dbReference type="InterPro" id="IPR015500">
    <property type="entry name" value="Peptidase_S8_subtilisin-rel"/>
</dbReference>
<dbReference type="Pfam" id="PF00082">
    <property type="entry name" value="Peptidase_S8"/>
    <property type="match status" value="2"/>
</dbReference>
<dbReference type="CDD" id="cd07478">
    <property type="entry name" value="Peptidases_S8_CspA-like"/>
    <property type="match status" value="1"/>
</dbReference>
<evidence type="ECO:0000313" key="8">
    <source>
        <dbReference type="Proteomes" id="UP000775179"/>
    </source>
</evidence>
<comment type="similarity">
    <text evidence="1 5">Belongs to the peptidase S8 family.</text>
</comment>
<dbReference type="Gene3D" id="3.40.50.200">
    <property type="entry name" value="Peptidase S8/S53 domain"/>
    <property type="match status" value="1"/>
</dbReference>
<evidence type="ECO:0000256" key="2">
    <source>
        <dbReference type="ARBA" id="ARBA00022670"/>
    </source>
</evidence>
<evidence type="ECO:0000256" key="3">
    <source>
        <dbReference type="ARBA" id="ARBA00022801"/>
    </source>
</evidence>
<name>A0ABD4RKJ0_9CLOT</name>
<keyword evidence="4" id="KW-0720">Serine protease</keyword>
<dbReference type="InterPro" id="IPR017310">
    <property type="entry name" value="Pept_S8A_subtilisin_clostridia"/>
</dbReference>
<dbReference type="PROSITE" id="PS51892">
    <property type="entry name" value="SUBTILASE"/>
    <property type="match status" value="1"/>
</dbReference>
<dbReference type="Gene3D" id="2.60.120.1290">
    <property type="match status" value="1"/>
</dbReference>
<proteinExistence type="inferred from homology"/>
<dbReference type="GO" id="GO:0006508">
    <property type="term" value="P:proteolysis"/>
    <property type="evidence" value="ECO:0007669"/>
    <property type="project" value="UniProtKB-KW"/>
</dbReference>
<evidence type="ECO:0000256" key="1">
    <source>
        <dbReference type="ARBA" id="ARBA00011073"/>
    </source>
</evidence>
<feature type="domain" description="Peptidase S8/S53" evidence="6">
    <location>
        <begin position="433"/>
        <end position="556"/>
    </location>
</feature>
<dbReference type="InterPro" id="IPR034045">
    <property type="entry name" value="Pep_S8_CspA-like"/>
</dbReference>
<reference evidence="7 8" key="1">
    <citation type="submission" date="2021-08" db="EMBL/GenBank/DDBJ databases">
        <title>Genome sequence analysis of Clostridium chauvoei strains of European origin and evaluation of typing options for outbreak investigations.</title>
        <authorList>
            <person name="Abdel-Glil M."/>
            <person name="Thomas P."/>
            <person name="Seyboldt C."/>
        </authorList>
    </citation>
    <scope>NUCLEOTIDE SEQUENCE [LARGE SCALE GENOMIC DNA]</scope>
    <source>
        <strain evidence="7 8">S0260-09</strain>
    </source>
</reference>
<comment type="caution">
    <text evidence="7">The sequence shown here is derived from an EMBL/GenBank/DDBJ whole genome shotgun (WGS) entry which is preliminary data.</text>
</comment>
<dbReference type="SUPFAM" id="SSF52743">
    <property type="entry name" value="Subtilisin-like"/>
    <property type="match status" value="1"/>
</dbReference>
<dbReference type="PIRSF" id="PIRSF037894">
    <property type="entry name" value="Subtilisin_rel_CspABC"/>
    <property type="match status" value="1"/>
</dbReference>
<dbReference type="KEGG" id="cchv:BTM20_07020"/>
<comment type="caution">
    <text evidence="5">Lacks conserved residue(s) required for the propagation of feature annotation.</text>
</comment>